<comment type="caution">
    <text evidence="2">The sequence shown here is derived from an EMBL/GenBank/DDBJ whole genome shotgun (WGS) entry which is preliminary data.</text>
</comment>
<dbReference type="Proteomes" id="UP001148125">
    <property type="component" value="Unassembled WGS sequence"/>
</dbReference>
<dbReference type="EMBL" id="JAOTPO010000007">
    <property type="protein sequence ID" value="MDE5414152.1"/>
    <property type="molecule type" value="Genomic_DNA"/>
</dbReference>
<name>A0ABT5VFP5_9BACI</name>
<feature type="transmembrane region" description="Helical" evidence="1">
    <location>
        <begin position="96"/>
        <end position="120"/>
    </location>
</feature>
<feature type="transmembrane region" description="Helical" evidence="1">
    <location>
        <begin position="220"/>
        <end position="243"/>
    </location>
</feature>
<dbReference type="RefSeq" id="WP_275118764.1">
    <property type="nucleotide sequence ID" value="NZ_JAOTPO010000007.1"/>
</dbReference>
<protein>
    <submittedName>
        <fullName evidence="2">DUF554 domain-containing protein</fullName>
    </submittedName>
</protein>
<feature type="transmembrane region" description="Helical" evidence="1">
    <location>
        <begin position="6"/>
        <end position="26"/>
    </location>
</feature>
<evidence type="ECO:0000256" key="1">
    <source>
        <dbReference type="SAM" id="Phobius"/>
    </source>
</evidence>
<keyword evidence="1" id="KW-1133">Transmembrane helix</keyword>
<gene>
    <name evidence="2" type="ORF">N7Z68_12265</name>
</gene>
<dbReference type="PANTHER" id="PTHR36111">
    <property type="entry name" value="INNER MEMBRANE PROTEIN-RELATED"/>
    <property type="match status" value="1"/>
</dbReference>
<dbReference type="Pfam" id="PF04474">
    <property type="entry name" value="DUF554"/>
    <property type="match status" value="1"/>
</dbReference>
<evidence type="ECO:0000313" key="2">
    <source>
        <dbReference type="EMBL" id="MDE5414152.1"/>
    </source>
</evidence>
<sequence length="244" mass="25831">MVLLGTLVNGLAIILGALLGSLVKNIPEKVKSTVMQAISLAVIVLGVSMGLKSDQFLIVIGSLVAGALLGERWDLEEKLNRLGKWLENKVGAKENGGIAKGFVTTTLIYVVGAMAIIGALDSGLRGDHSVLYTKSMLDGFSAIIFTSALGIGVIFSAIPVMIYQGGIALFATQIDRFIPSELMDTFIVEMTATGGIMIIAIGLNILGLTQIRVANLLPSILVTAILVTCVYYWSSIIAFFSFFG</sequence>
<organism evidence="2 3">
    <name type="scientific">Alkalihalobacterium chitinilyticum</name>
    <dbReference type="NCBI Taxonomy" id="2980103"/>
    <lineage>
        <taxon>Bacteria</taxon>
        <taxon>Bacillati</taxon>
        <taxon>Bacillota</taxon>
        <taxon>Bacilli</taxon>
        <taxon>Bacillales</taxon>
        <taxon>Bacillaceae</taxon>
        <taxon>Alkalihalobacterium</taxon>
    </lineage>
</organism>
<keyword evidence="1" id="KW-0812">Transmembrane</keyword>
<dbReference type="PANTHER" id="PTHR36111:SF2">
    <property type="entry name" value="INNER MEMBRANE PROTEIN"/>
    <property type="match status" value="1"/>
</dbReference>
<proteinExistence type="predicted"/>
<reference evidence="2" key="1">
    <citation type="submission" date="2024-05" db="EMBL/GenBank/DDBJ databases">
        <title>Alkalihalobacillus sp. strain MEB203 novel alkaliphilic bacterium from Lonar Lake, India.</title>
        <authorList>
            <person name="Joshi A."/>
            <person name="Thite S."/>
            <person name="Mengade P."/>
        </authorList>
    </citation>
    <scope>NUCLEOTIDE SEQUENCE</scope>
    <source>
        <strain evidence="2">MEB 203</strain>
    </source>
</reference>
<feature type="transmembrane region" description="Helical" evidence="1">
    <location>
        <begin position="140"/>
        <end position="165"/>
    </location>
</feature>
<dbReference type="InterPro" id="IPR007563">
    <property type="entry name" value="DUF554"/>
</dbReference>
<feature type="transmembrane region" description="Helical" evidence="1">
    <location>
        <begin position="186"/>
        <end position="208"/>
    </location>
</feature>
<evidence type="ECO:0000313" key="3">
    <source>
        <dbReference type="Proteomes" id="UP001148125"/>
    </source>
</evidence>
<accession>A0ABT5VFP5</accession>
<keyword evidence="1" id="KW-0472">Membrane</keyword>
<keyword evidence="3" id="KW-1185">Reference proteome</keyword>
<feature type="transmembrane region" description="Helical" evidence="1">
    <location>
        <begin position="33"/>
        <end position="51"/>
    </location>
</feature>